<feature type="region of interest" description="Disordered" evidence="1">
    <location>
        <begin position="1"/>
        <end position="56"/>
    </location>
</feature>
<proteinExistence type="predicted"/>
<keyword evidence="2" id="KW-0238">DNA-binding</keyword>
<gene>
    <name evidence="2" type="ORF">UCREL1_4673</name>
</gene>
<dbReference type="Proteomes" id="UP000012174">
    <property type="component" value="Unassembled WGS sequence"/>
</dbReference>
<feature type="compositionally biased region" description="Low complexity" evidence="1">
    <location>
        <begin position="31"/>
        <end position="54"/>
    </location>
</feature>
<keyword evidence="3" id="KW-1185">Reference proteome</keyword>
<reference evidence="3" key="1">
    <citation type="journal article" date="2013" name="Genome Announc.">
        <title>Draft genome sequence of the grapevine dieback fungus Eutypa lata UCR-EL1.</title>
        <authorList>
            <person name="Blanco-Ulate B."/>
            <person name="Rolshausen P.E."/>
            <person name="Cantu D."/>
        </authorList>
    </citation>
    <scope>NUCLEOTIDE SEQUENCE [LARGE SCALE GENOMIC DNA]</scope>
    <source>
        <strain evidence="3">UCR-EL1</strain>
    </source>
</reference>
<dbReference type="GO" id="GO:0003677">
    <property type="term" value="F:DNA binding"/>
    <property type="evidence" value="ECO:0007669"/>
    <property type="project" value="UniProtKB-KW"/>
</dbReference>
<dbReference type="AlphaFoldDB" id="M7SVJ1"/>
<organism evidence="2 3">
    <name type="scientific">Eutypa lata (strain UCR-EL1)</name>
    <name type="common">Grapevine dieback disease fungus</name>
    <name type="synonym">Eutypa armeniacae</name>
    <dbReference type="NCBI Taxonomy" id="1287681"/>
    <lineage>
        <taxon>Eukaryota</taxon>
        <taxon>Fungi</taxon>
        <taxon>Dikarya</taxon>
        <taxon>Ascomycota</taxon>
        <taxon>Pezizomycotina</taxon>
        <taxon>Sordariomycetes</taxon>
        <taxon>Xylariomycetidae</taxon>
        <taxon>Xylariales</taxon>
        <taxon>Diatrypaceae</taxon>
        <taxon>Eutypa</taxon>
    </lineage>
</organism>
<sequence>MNVNQQATKLSDEDDDYHMASPAPSPSTLGPTPETTQAQAQAQAPPLTQPSQQQRPRQIALPQHFLVRPGTIKHTASGPVTIPGPMVPLLPVDQLPEWMDVLGVPRALAVEQTAGLINLGTVAKGGGANGGSVGGPEFYEVHFHQPQLFMGGQRGGHGGGYRRQRLVVLGGFGFGVCFD</sequence>
<dbReference type="EMBL" id="KB706262">
    <property type="protein sequence ID" value="EMR68307.1"/>
    <property type="molecule type" value="Genomic_DNA"/>
</dbReference>
<accession>M7SVJ1</accession>
<protein>
    <submittedName>
        <fullName evidence="2">Putative zinc finger dna-binding protein</fullName>
    </submittedName>
</protein>
<dbReference type="HOGENOM" id="CLU_1503438_0_0_1"/>
<name>M7SVJ1_EUTLA</name>
<evidence type="ECO:0000313" key="2">
    <source>
        <dbReference type="EMBL" id="EMR68307.1"/>
    </source>
</evidence>
<dbReference type="KEGG" id="ela:UCREL1_4673"/>
<evidence type="ECO:0000313" key="3">
    <source>
        <dbReference type="Proteomes" id="UP000012174"/>
    </source>
</evidence>
<dbReference type="OrthoDB" id="411372at2759"/>
<evidence type="ECO:0000256" key="1">
    <source>
        <dbReference type="SAM" id="MobiDB-lite"/>
    </source>
</evidence>